<dbReference type="InterPro" id="IPR006597">
    <property type="entry name" value="Sel1-like"/>
</dbReference>
<proteinExistence type="predicted"/>
<dbReference type="PANTHER" id="PTHR45011">
    <property type="entry name" value="DAP3-BINDING CELL DEATH ENHANCER 1"/>
    <property type="match status" value="1"/>
</dbReference>
<reference evidence="1" key="1">
    <citation type="journal article" date="2020" name="Fungal Divers.">
        <title>Resolving the Mortierellaceae phylogeny through synthesis of multi-gene phylogenetics and phylogenomics.</title>
        <authorList>
            <person name="Vandepol N."/>
            <person name="Liber J."/>
            <person name="Desiro A."/>
            <person name="Na H."/>
            <person name="Kennedy M."/>
            <person name="Barry K."/>
            <person name="Grigoriev I.V."/>
            <person name="Miller A.N."/>
            <person name="O'Donnell K."/>
            <person name="Stajich J.E."/>
            <person name="Bonito G."/>
        </authorList>
    </citation>
    <scope>NUCLEOTIDE SEQUENCE</scope>
    <source>
        <strain evidence="1">NRRL 2591</strain>
    </source>
</reference>
<accession>A0A9P6K1D3</accession>
<name>A0A9P6K1D3_9FUNG</name>
<dbReference type="SMART" id="SM00671">
    <property type="entry name" value="SEL1"/>
    <property type="match status" value="3"/>
</dbReference>
<dbReference type="InterPro" id="IPR011990">
    <property type="entry name" value="TPR-like_helical_dom_sf"/>
</dbReference>
<dbReference type="PANTHER" id="PTHR45011:SF1">
    <property type="entry name" value="DAP3-BINDING CELL DEATH ENHANCER 1"/>
    <property type="match status" value="1"/>
</dbReference>
<gene>
    <name evidence="1" type="ORF">EC957_002878</name>
</gene>
<keyword evidence="2" id="KW-1185">Reference proteome</keyword>
<dbReference type="SUPFAM" id="SSF81901">
    <property type="entry name" value="HCP-like"/>
    <property type="match status" value="2"/>
</dbReference>
<sequence length="228" mass="25746">MEWYLEAAVAGHMMAQYTIGLNYAAGHNFYTIFDRIFNSEEHVDNNYNTFDQGTGRGFGKKKEGKTEGYGMDDDAIALEWFTRAANQGMAEAQFKAAALIFHKENLGNINNTSPNTIQLNNFLMLAADRGHAIAQACVGRYCDIEFPKHDQGRAFDWYIKAAKQGHKVAQYKIGFFYETGHNAMLDESEAVRWYRKSAEQGHKEAQYKIGVFYQTGYGVGVNESKAVE</sequence>
<protein>
    <recommendedName>
        <fullName evidence="3">HCP-like protein</fullName>
    </recommendedName>
</protein>
<dbReference type="Pfam" id="PF08238">
    <property type="entry name" value="Sel1"/>
    <property type="match status" value="4"/>
</dbReference>
<evidence type="ECO:0000313" key="1">
    <source>
        <dbReference type="EMBL" id="KAF9541637.1"/>
    </source>
</evidence>
<dbReference type="AlphaFoldDB" id="A0A9P6K1D3"/>
<dbReference type="InterPro" id="IPR052748">
    <property type="entry name" value="ISR_Activator"/>
</dbReference>
<dbReference type="EMBL" id="JAAAXW010000160">
    <property type="protein sequence ID" value="KAF9541637.1"/>
    <property type="molecule type" value="Genomic_DNA"/>
</dbReference>
<dbReference type="Proteomes" id="UP000723463">
    <property type="component" value="Unassembled WGS sequence"/>
</dbReference>
<organism evidence="1 2">
    <name type="scientific">Mortierella hygrophila</name>
    <dbReference type="NCBI Taxonomy" id="979708"/>
    <lineage>
        <taxon>Eukaryota</taxon>
        <taxon>Fungi</taxon>
        <taxon>Fungi incertae sedis</taxon>
        <taxon>Mucoromycota</taxon>
        <taxon>Mortierellomycotina</taxon>
        <taxon>Mortierellomycetes</taxon>
        <taxon>Mortierellales</taxon>
        <taxon>Mortierellaceae</taxon>
        <taxon>Mortierella</taxon>
    </lineage>
</organism>
<evidence type="ECO:0008006" key="3">
    <source>
        <dbReference type="Google" id="ProtNLM"/>
    </source>
</evidence>
<evidence type="ECO:0000313" key="2">
    <source>
        <dbReference type="Proteomes" id="UP000723463"/>
    </source>
</evidence>
<comment type="caution">
    <text evidence="1">The sequence shown here is derived from an EMBL/GenBank/DDBJ whole genome shotgun (WGS) entry which is preliminary data.</text>
</comment>
<dbReference type="Gene3D" id="1.25.40.10">
    <property type="entry name" value="Tetratricopeptide repeat domain"/>
    <property type="match status" value="2"/>
</dbReference>